<dbReference type="STRING" id="1391627.SAMN05216464_10882"/>
<dbReference type="Proteomes" id="UP000199072">
    <property type="component" value="Unassembled WGS sequence"/>
</dbReference>
<evidence type="ECO:0000313" key="1">
    <source>
        <dbReference type="EMBL" id="SDE64632.1"/>
    </source>
</evidence>
<organism evidence="1 2">
    <name type="scientific">Mucilaginibacter pineti</name>
    <dbReference type="NCBI Taxonomy" id="1391627"/>
    <lineage>
        <taxon>Bacteria</taxon>
        <taxon>Pseudomonadati</taxon>
        <taxon>Bacteroidota</taxon>
        <taxon>Sphingobacteriia</taxon>
        <taxon>Sphingobacteriales</taxon>
        <taxon>Sphingobacteriaceae</taxon>
        <taxon>Mucilaginibacter</taxon>
    </lineage>
</organism>
<name>A0A1G7ELX8_9SPHI</name>
<accession>A0A1G7ELX8</accession>
<dbReference type="AlphaFoldDB" id="A0A1G7ELX8"/>
<keyword evidence="2" id="KW-1185">Reference proteome</keyword>
<dbReference type="EMBL" id="FNAI01000008">
    <property type="protein sequence ID" value="SDE64632.1"/>
    <property type="molecule type" value="Genomic_DNA"/>
</dbReference>
<protein>
    <submittedName>
        <fullName evidence="1">Uncharacterized protein</fullName>
    </submittedName>
</protein>
<gene>
    <name evidence="1" type="ORF">SAMN05216464_10882</name>
</gene>
<proteinExistence type="predicted"/>
<reference evidence="1 2" key="1">
    <citation type="submission" date="2016-10" db="EMBL/GenBank/DDBJ databases">
        <authorList>
            <person name="de Groot N.N."/>
        </authorList>
    </citation>
    <scope>NUCLEOTIDE SEQUENCE [LARGE SCALE GENOMIC DNA]</scope>
    <source>
        <strain evidence="1 2">47C3B</strain>
    </source>
</reference>
<sequence>MIYSMQTLTEFKTILSNSKPETGLAVQLKSLWYDAKGNWDFAHHQVDQLSDQESAWVHAYLHRKEGDTGNADYWYRRAGRRRPEVSLEEEWTELVDYFLHG</sequence>
<evidence type="ECO:0000313" key="2">
    <source>
        <dbReference type="Proteomes" id="UP000199072"/>
    </source>
</evidence>